<sequence length="234" mass="23668">MADQGGEQQVKGAGGAGGQAVASGRRTGARATTRSRTRSIAFAGLTIALMGVSAWVAIPLGPVLLTLQMFALMFALLVLTPKQCLAAIAGYLALGAAGLPMFSGMRGGIGMLVGPTGGYLWGYLVGAAAALLVLQVLRTLASRAEETSSTGASPRKTRTALTAPTAFAIDLAGCLVFIAITYACGCFQYALVAGIDLAAAAAVTIAPFAIPDLLKAIAAVICARAVRRALPSRK</sequence>
<comment type="subcellular location">
    <subcellularLocation>
        <location evidence="2">Cell membrane</location>
        <topology evidence="2">Multi-pass membrane protein</topology>
    </subcellularLocation>
</comment>
<evidence type="ECO:0000313" key="6">
    <source>
        <dbReference type="Proteomes" id="UP001232750"/>
    </source>
</evidence>
<keyword evidence="4" id="KW-0812">Transmembrane</keyword>
<feature type="compositionally biased region" description="Low complexity" evidence="3">
    <location>
        <begin position="19"/>
        <end position="32"/>
    </location>
</feature>
<reference evidence="5 6" key="1">
    <citation type="submission" date="2023-05" db="EMBL/GenBank/DDBJ databases">
        <title>Gordonibacter KGMB12511T sp. nov., isolated from faeces of healthy Korean.</title>
        <authorList>
            <person name="Kim H.S."/>
            <person name="Kim J.-S."/>
            <person name="Suh M.K."/>
            <person name="Eom M.K."/>
            <person name="Do H.E."/>
            <person name="Lee J.-S."/>
        </authorList>
    </citation>
    <scope>NUCLEOTIDE SEQUENCE [LARGE SCALE GENOMIC DNA]</scope>
    <source>
        <strain evidence="5 6">KGMB12511</strain>
    </source>
</reference>
<dbReference type="Pfam" id="PF02632">
    <property type="entry name" value="BioY"/>
    <property type="match status" value="1"/>
</dbReference>
<feature type="transmembrane region" description="Helical" evidence="4">
    <location>
        <begin position="189"/>
        <end position="210"/>
    </location>
</feature>
<dbReference type="PANTHER" id="PTHR34295:SF1">
    <property type="entry name" value="BIOTIN TRANSPORTER BIOY"/>
    <property type="match status" value="1"/>
</dbReference>
<dbReference type="PANTHER" id="PTHR34295">
    <property type="entry name" value="BIOTIN TRANSPORTER BIOY"/>
    <property type="match status" value="1"/>
</dbReference>
<evidence type="ECO:0000256" key="4">
    <source>
        <dbReference type="SAM" id="Phobius"/>
    </source>
</evidence>
<evidence type="ECO:0000256" key="3">
    <source>
        <dbReference type="SAM" id="MobiDB-lite"/>
    </source>
</evidence>
<proteinExistence type="inferred from homology"/>
<dbReference type="InterPro" id="IPR003784">
    <property type="entry name" value="BioY"/>
</dbReference>
<dbReference type="Gene3D" id="1.10.1760.20">
    <property type="match status" value="1"/>
</dbReference>
<organism evidence="5 6">
    <name type="scientific">Gordonibacter faecis</name>
    <dbReference type="NCBI Taxonomy" id="3047475"/>
    <lineage>
        <taxon>Bacteria</taxon>
        <taxon>Bacillati</taxon>
        <taxon>Actinomycetota</taxon>
        <taxon>Coriobacteriia</taxon>
        <taxon>Eggerthellales</taxon>
        <taxon>Eggerthellaceae</taxon>
        <taxon>Gordonibacter</taxon>
    </lineage>
</organism>
<comment type="caution">
    <text evidence="5">The sequence shown here is derived from an EMBL/GenBank/DDBJ whole genome shotgun (WGS) entry which is preliminary data.</text>
</comment>
<feature type="compositionally biased region" description="Low complexity" evidence="3">
    <location>
        <begin position="1"/>
        <end position="11"/>
    </location>
</feature>
<feature type="transmembrane region" description="Helical" evidence="4">
    <location>
        <begin position="91"/>
        <end position="113"/>
    </location>
</feature>
<dbReference type="PIRSF" id="PIRSF016661">
    <property type="entry name" value="BioY"/>
    <property type="match status" value="1"/>
</dbReference>
<evidence type="ECO:0000256" key="2">
    <source>
        <dbReference type="PIRNR" id="PIRNR016661"/>
    </source>
</evidence>
<keyword evidence="2" id="KW-1003">Cell membrane</keyword>
<dbReference type="Proteomes" id="UP001232750">
    <property type="component" value="Unassembled WGS sequence"/>
</dbReference>
<protein>
    <recommendedName>
        <fullName evidence="2">Biotin transporter</fullName>
    </recommendedName>
</protein>
<keyword evidence="6" id="KW-1185">Reference proteome</keyword>
<keyword evidence="2" id="KW-0813">Transport</keyword>
<feature type="transmembrane region" description="Helical" evidence="4">
    <location>
        <begin position="40"/>
        <end position="57"/>
    </location>
</feature>
<feature type="transmembrane region" description="Helical" evidence="4">
    <location>
        <begin position="63"/>
        <end position="79"/>
    </location>
</feature>
<comment type="similarity">
    <text evidence="1 2">Belongs to the BioY family.</text>
</comment>
<evidence type="ECO:0000313" key="5">
    <source>
        <dbReference type="EMBL" id="MDJ1650292.1"/>
    </source>
</evidence>
<accession>A0ABT7DL82</accession>
<keyword evidence="2 4" id="KW-0472">Membrane</keyword>
<dbReference type="RefSeq" id="WP_283831645.1">
    <property type="nucleotide sequence ID" value="NZ_JASJEU010000012.1"/>
</dbReference>
<keyword evidence="4" id="KW-1133">Transmembrane helix</keyword>
<feature type="transmembrane region" description="Helical" evidence="4">
    <location>
        <begin position="119"/>
        <end position="140"/>
    </location>
</feature>
<feature type="region of interest" description="Disordered" evidence="3">
    <location>
        <begin position="1"/>
        <end position="32"/>
    </location>
</feature>
<name>A0ABT7DL82_9ACTN</name>
<feature type="transmembrane region" description="Helical" evidence="4">
    <location>
        <begin position="161"/>
        <end position="183"/>
    </location>
</feature>
<gene>
    <name evidence="5" type="ORF">QNJ86_05735</name>
</gene>
<dbReference type="EMBL" id="JASJEU010000012">
    <property type="protein sequence ID" value="MDJ1650292.1"/>
    <property type="molecule type" value="Genomic_DNA"/>
</dbReference>
<evidence type="ECO:0000256" key="1">
    <source>
        <dbReference type="ARBA" id="ARBA00010692"/>
    </source>
</evidence>